<keyword evidence="2" id="KW-0274">FAD</keyword>
<evidence type="ECO:0000256" key="1">
    <source>
        <dbReference type="ARBA" id="ARBA00005466"/>
    </source>
</evidence>
<comment type="caution">
    <text evidence="5">The sequence shown here is derived from an EMBL/GenBank/DDBJ whole genome shotgun (WGS) entry which is preliminary data.</text>
</comment>
<evidence type="ECO:0000313" key="6">
    <source>
        <dbReference type="Proteomes" id="UP000633219"/>
    </source>
</evidence>
<keyword evidence="2" id="KW-0285">Flavoprotein</keyword>
<dbReference type="AlphaFoldDB" id="A0A937CNF9"/>
<dbReference type="Pfam" id="PF01565">
    <property type="entry name" value="FAD_binding_4"/>
    <property type="match status" value="1"/>
</dbReference>
<dbReference type="InterPro" id="IPR016166">
    <property type="entry name" value="FAD-bd_PCMH"/>
</dbReference>
<keyword evidence="6" id="KW-1185">Reference proteome</keyword>
<dbReference type="EMBL" id="JAEQNC010000009">
    <property type="protein sequence ID" value="MBL0373701.1"/>
    <property type="molecule type" value="Genomic_DNA"/>
</dbReference>
<dbReference type="RefSeq" id="WP_201660637.1">
    <property type="nucleotide sequence ID" value="NZ_JAEQNC010000009.1"/>
</dbReference>
<dbReference type="InterPro" id="IPR036318">
    <property type="entry name" value="FAD-bd_PCMH-like_sf"/>
</dbReference>
<dbReference type="Proteomes" id="UP000633219">
    <property type="component" value="Unassembled WGS sequence"/>
</dbReference>
<gene>
    <name evidence="5" type="ORF">JJB09_16885</name>
</gene>
<feature type="domain" description="FAD-binding PCMH-type" evidence="4">
    <location>
        <begin position="10"/>
        <end position="177"/>
    </location>
</feature>
<organism evidence="5 6">
    <name type="scientific">Rhizobium setariae</name>
    <dbReference type="NCBI Taxonomy" id="2801340"/>
    <lineage>
        <taxon>Bacteria</taxon>
        <taxon>Pseudomonadati</taxon>
        <taxon>Pseudomonadota</taxon>
        <taxon>Alphaproteobacteria</taxon>
        <taxon>Hyphomicrobiales</taxon>
        <taxon>Rhizobiaceae</taxon>
        <taxon>Rhizobium/Agrobacterium group</taxon>
        <taxon>Rhizobium</taxon>
    </lineage>
</organism>
<protein>
    <submittedName>
        <fullName evidence="5">FAD-binding oxidoreductase</fullName>
    </submittedName>
</protein>
<evidence type="ECO:0000256" key="2">
    <source>
        <dbReference type="ARBA" id="ARBA00022827"/>
    </source>
</evidence>
<dbReference type="PANTHER" id="PTHR13878:SF53">
    <property type="entry name" value="CYTOKININ DEHYDROGENASE 6"/>
    <property type="match status" value="1"/>
</dbReference>
<proteinExistence type="inferred from homology"/>
<dbReference type="InterPro" id="IPR006094">
    <property type="entry name" value="Oxid_FAD_bind_N"/>
</dbReference>
<dbReference type="PROSITE" id="PS51387">
    <property type="entry name" value="FAD_PCMH"/>
    <property type="match status" value="1"/>
</dbReference>
<reference evidence="5" key="1">
    <citation type="submission" date="2021-01" db="EMBL/GenBank/DDBJ databases">
        <title>Rhizobium sp. strain KVB221 16S ribosomal RNA gene Genome sequencing and assembly.</title>
        <authorList>
            <person name="Kang M."/>
        </authorList>
    </citation>
    <scope>NUCLEOTIDE SEQUENCE</scope>
    <source>
        <strain evidence="5">KVB221</strain>
    </source>
</reference>
<dbReference type="PANTHER" id="PTHR13878">
    <property type="entry name" value="GULONOLACTONE OXIDASE"/>
    <property type="match status" value="1"/>
</dbReference>
<evidence type="ECO:0000259" key="4">
    <source>
        <dbReference type="PROSITE" id="PS51387"/>
    </source>
</evidence>
<sequence length="442" mass="48386">MKVELAGWGGYPRRDCRVETPRDEDTLRGLVGAGGVVARGSGRAYGDSAIGTVTTIDMRRMNRMLSFDESSGRLVAEAGVILGDVIKAFLPRGWFPYVTPGTKFVTIGGAIAADVHGKNHHKEGSFGTFVDWIDIMGADGSVTRASRIEHANLFEFTLGGMGLTGLILRAAIRLKPVESAWIHEKAVLAPNLFEALAAFEAADDSTYSVAWIDCLARGDAVGRSIITTGEHAAAGLLPPDRRERPLQSPERVKWRMRFDAPAAALNSYTVRAFNAAYWLRGRFARGERLVDWDSFFYPLDAVLGWNRIYGRRGFVQFQCVLPLEASASGLTALLNATATAGQGSFLAVLKRLGEQKSPFSFPMAGYTLALDFPVNRETLHLLDRLDAITIDHGGRFYLAKDARLAAATLRRADPRAENFREMRRAAGLDVSFCSAQAERLKI</sequence>
<keyword evidence="3" id="KW-0560">Oxidoreductase</keyword>
<dbReference type="InterPro" id="IPR050432">
    <property type="entry name" value="FAD-linked_Oxidoreductases_BP"/>
</dbReference>
<dbReference type="Gene3D" id="3.30.465.10">
    <property type="match status" value="1"/>
</dbReference>
<evidence type="ECO:0000313" key="5">
    <source>
        <dbReference type="EMBL" id="MBL0373701.1"/>
    </source>
</evidence>
<dbReference type="SUPFAM" id="SSF56176">
    <property type="entry name" value="FAD-binding/transporter-associated domain-like"/>
    <property type="match status" value="1"/>
</dbReference>
<name>A0A937CNF9_9HYPH</name>
<dbReference type="InterPro" id="IPR016169">
    <property type="entry name" value="FAD-bd_PCMH_sub2"/>
</dbReference>
<dbReference type="GO" id="GO:0016491">
    <property type="term" value="F:oxidoreductase activity"/>
    <property type="evidence" value="ECO:0007669"/>
    <property type="project" value="UniProtKB-KW"/>
</dbReference>
<dbReference type="GO" id="GO:0071949">
    <property type="term" value="F:FAD binding"/>
    <property type="evidence" value="ECO:0007669"/>
    <property type="project" value="InterPro"/>
</dbReference>
<evidence type="ECO:0000256" key="3">
    <source>
        <dbReference type="ARBA" id="ARBA00023002"/>
    </source>
</evidence>
<comment type="similarity">
    <text evidence="1">Belongs to the oxygen-dependent FAD-linked oxidoreductase family.</text>
</comment>
<accession>A0A937CNF9</accession>